<sequence length="105" mass="12205">MYSLNISRTANSQTLPSLLRQMKSIHDLRRFGRAIARTESIDYFQLSSVQNRLVLANFLYQLCLERCAYDAAVGLIEREKEKNCELILQKLRTHHSSLLPVETKH</sequence>
<dbReference type="RefSeq" id="XP_024576289.1">
    <property type="nucleotide sequence ID" value="XM_024725520.2"/>
</dbReference>
<protein>
    <submittedName>
        <fullName evidence="1">Uncharacterized protein</fullName>
    </submittedName>
</protein>
<dbReference type="Proteomes" id="UP000054928">
    <property type="component" value="Unassembled WGS sequence"/>
</dbReference>
<proteinExistence type="predicted"/>
<dbReference type="GeneID" id="36410442"/>
<dbReference type="AlphaFoldDB" id="A0A0P1AFW1"/>
<keyword evidence="2" id="KW-1185">Reference proteome</keyword>
<organism evidence="1 2">
    <name type="scientific">Plasmopara halstedii</name>
    <name type="common">Downy mildew of sunflower</name>
    <dbReference type="NCBI Taxonomy" id="4781"/>
    <lineage>
        <taxon>Eukaryota</taxon>
        <taxon>Sar</taxon>
        <taxon>Stramenopiles</taxon>
        <taxon>Oomycota</taxon>
        <taxon>Peronosporomycetes</taxon>
        <taxon>Peronosporales</taxon>
        <taxon>Peronosporaceae</taxon>
        <taxon>Plasmopara</taxon>
    </lineage>
</organism>
<reference evidence="2" key="1">
    <citation type="submission" date="2014-09" db="EMBL/GenBank/DDBJ databases">
        <authorList>
            <person name="Sharma Rahul"/>
            <person name="Thines Marco"/>
        </authorList>
    </citation>
    <scope>NUCLEOTIDE SEQUENCE [LARGE SCALE GENOMIC DNA]</scope>
</reference>
<dbReference type="EMBL" id="CCYD01000442">
    <property type="protein sequence ID" value="CEG39920.1"/>
    <property type="molecule type" value="Genomic_DNA"/>
</dbReference>
<evidence type="ECO:0000313" key="1">
    <source>
        <dbReference type="EMBL" id="CEG39920.1"/>
    </source>
</evidence>
<accession>A0A0P1AFW1</accession>
<evidence type="ECO:0000313" key="2">
    <source>
        <dbReference type="Proteomes" id="UP000054928"/>
    </source>
</evidence>
<name>A0A0P1AFW1_PLAHL</name>